<keyword evidence="5" id="KW-0963">Cytoplasm</keyword>
<evidence type="ECO:0000256" key="1">
    <source>
        <dbReference type="ARBA" id="ARBA00008826"/>
    </source>
</evidence>
<gene>
    <name evidence="5" type="primary">coaE</name>
    <name evidence="7" type="ORF">GCM10017774_59640</name>
</gene>
<dbReference type="Gene3D" id="3.40.50.300">
    <property type="entry name" value="P-loop containing nucleotide triphosphate hydrolases"/>
    <property type="match status" value="1"/>
</dbReference>
<dbReference type="InterPro" id="IPR007344">
    <property type="entry name" value="GrpB/CoaE"/>
</dbReference>
<accession>A0ABQ3MM76</accession>
<sequence length="382" mass="41468">MLRVGLTGGIGSGKSTIARLLVERGAVVVDADKLAREVLEPGTEGLAEVVKAFGEDVLHEDGTLDRAALAAKAFATEEARQTLNGITHPRIGALTGQRMAEAPEDAVVVHDIPLLVERDMAAVYHLVIVVFADSDTRLGRLVGSRGMDRQDAEKRIAAQATDEQRRAVADVWLDNSGEVPDVTALWDRLVAFEKNVRTQSYASGAPVVVPYDETWPAQASRIARRIAMAAGGRHVEHIGSTSVPGLAAKDVLDFQLAVEDMETADGLRDALAQAGFPYVGPYEDTVRGEGVWDKRVHASADPGRRVNLHLRVEGAANWRWAVDFRDWLRHDAQGREEYSNLKLELAQRFAADTTGFAYGEAKEPWMVAAAGRVEAYRGGQAS</sequence>
<dbReference type="Gene3D" id="3.30.460.10">
    <property type="entry name" value="Beta Polymerase, domain 2"/>
    <property type="match status" value="1"/>
</dbReference>
<dbReference type="Pfam" id="PF01121">
    <property type="entry name" value="CoaE"/>
    <property type="match status" value="1"/>
</dbReference>
<evidence type="ECO:0000256" key="3">
    <source>
        <dbReference type="ARBA" id="ARBA00022741"/>
    </source>
</evidence>
<keyword evidence="4 5" id="KW-0067">ATP-binding</keyword>
<dbReference type="SUPFAM" id="SSF81301">
    <property type="entry name" value="Nucleotidyltransferase"/>
    <property type="match status" value="1"/>
</dbReference>
<evidence type="ECO:0000256" key="5">
    <source>
        <dbReference type="HAMAP-Rule" id="MF_00376"/>
    </source>
</evidence>
<dbReference type="InterPro" id="IPR001977">
    <property type="entry name" value="Depp_CoAkinase"/>
</dbReference>
<dbReference type="NCBIfam" id="NF002879">
    <property type="entry name" value="PRK03333.1"/>
    <property type="match status" value="1"/>
</dbReference>
<keyword evidence="5" id="KW-0173">Coenzyme A biosynthesis</keyword>
<comment type="similarity">
    <text evidence="5">Belongs to the CoaE family.</text>
</comment>
<evidence type="ECO:0000256" key="2">
    <source>
        <dbReference type="ARBA" id="ARBA00011058"/>
    </source>
</evidence>
<keyword evidence="5 7" id="KW-0418">Kinase</keyword>
<dbReference type="CDD" id="cd02022">
    <property type="entry name" value="DPCK"/>
    <property type="match status" value="1"/>
</dbReference>
<proteinExistence type="inferred from homology"/>
<keyword evidence="8" id="KW-1185">Reference proteome</keyword>
<evidence type="ECO:0000313" key="7">
    <source>
        <dbReference type="EMBL" id="GHH50536.1"/>
    </source>
</evidence>
<dbReference type="EMBL" id="BNAR01000010">
    <property type="protein sequence ID" value="GHH50536.1"/>
    <property type="molecule type" value="Genomic_DNA"/>
</dbReference>
<dbReference type="Proteomes" id="UP000605568">
    <property type="component" value="Unassembled WGS sequence"/>
</dbReference>
<feature type="binding site" evidence="5">
    <location>
        <begin position="11"/>
        <end position="16"/>
    </location>
    <ligand>
        <name>ATP</name>
        <dbReference type="ChEBI" id="CHEBI:30616"/>
    </ligand>
</feature>
<comment type="catalytic activity">
    <reaction evidence="5">
        <text>3'-dephospho-CoA + ATP = ADP + CoA + H(+)</text>
        <dbReference type="Rhea" id="RHEA:18245"/>
        <dbReference type="ChEBI" id="CHEBI:15378"/>
        <dbReference type="ChEBI" id="CHEBI:30616"/>
        <dbReference type="ChEBI" id="CHEBI:57287"/>
        <dbReference type="ChEBI" id="CHEBI:57328"/>
        <dbReference type="ChEBI" id="CHEBI:456216"/>
        <dbReference type="EC" id="2.7.1.24"/>
    </reaction>
</comment>
<dbReference type="HAMAP" id="MF_00376">
    <property type="entry name" value="Dephospho_CoA_kinase"/>
    <property type="match status" value="1"/>
</dbReference>
<dbReference type="Pfam" id="PF04229">
    <property type="entry name" value="GrpB"/>
    <property type="match status" value="1"/>
</dbReference>
<dbReference type="GO" id="GO:0016301">
    <property type="term" value="F:kinase activity"/>
    <property type="evidence" value="ECO:0007669"/>
    <property type="project" value="UniProtKB-KW"/>
</dbReference>
<evidence type="ECO:0000256" key="4">
    <source>
        <dbReference type="ARBA" id="ARBA00022840"/>
    </source>
</evidence>
<dbReference type="PANTHER" id="PTHR34822:SF1">
    <property type="entry name" value="GRPB FAMILY PROTEIN"/>
    <property type="match status" value="1"/>
</dbReference>
<comment type="subcellular location">
    <subcellularLocation>
        <location evidence="5">Cytoplasm</location>
    </subcellularLocation>
</comment>
<name>A0ABQ3MM76_9PSEU</name>
<evidence type="ECO:0000313" key="8">
    <source>
        <dbReference type="Proteomes" id="UP000605568"/>
    </source>
</evidence>
<dbReference type="PANTHER" id="PTHR34822">
    <property type="entry name" value="GRPB DOMAIN PROTEIN (AFU_ORTHOLOGUE AFUA_1G01530)"/>
    <property type="match status" value="1"/>
</dbReference>
<comment type="function">
    <text evidence="5">Catalyzes the phosphorylation of the 3'-hydroxyl group of dephosphocoenzyme A to form coenzyme A.</text>
</comment>
<protein>
    <recommendedName>
        <fullName evidence="5 6">Dephospho-CoA kinase</fullName>
        <ecNumber evidence="5 6">2.7.1.24</ecNumber>
    </recommendedName>
    <alternativeName>
        <fullName evidence="5">Dephosphocoenzyme A kinase</fullName>
    </alternativeName>
</protein>
<comment type="similarity">
    <text evidence="1">In the N-terminal section; belongs to the CoaE family.</text>
</comment>
<dbReference type="PROSITE" id="PS51219">
    <property type="entry name" value="DPCK"/>
    <property type="match status" value="1"/>
</dbReference>
<reference evidence="8" key="1">
    <citation type="journal article" date="2019" name="Int. J. Syst. Evol. Microbiol.">
        <title>The Global Catalogue of Microorganisms (GCM) 10K type strain sequencing project: providing services to taxonomists for standard genome sequencing and annotation.</title>
        <authorList>
            <consortium name="The Broad Institute Genomics Platform"/>
            <consortium name="The Broad Institute Genome Sequencing Center for Infectious Disease"/>
            <person name="Wu L."/>
            <person name="Ma J."/>
        </authorList>
    </citation>
    <scope>NUCLEOTIDE SEQUENCE [LARGE SCALE GENOMIC DNA]</scope>
    <source>
        <strain evidence="8">CGMCC 4.7367</strain>
    </source>
</reference>
<dbReference type="NCBIfam" id="TIGR00152">
    <property type="entry name" value="dephospho-CoA kinase"/>
    <property type="match status" value="1"/>
</dbReference>
<evidence type="ECO:0000256" key="6">
    <source>
        <dbReference type="NCBIfam" id="TIGR00152"/>
    </source>
</evidence>
<keyword evidence="5" id="KW-0808">Transferase</keyword>
<keyword evidence="3 5" id="KW-0547">Nucleotide-binding</keyword>
<comment type="caution">
    <text evidence="7">The sequence shown here is derived from an EMBL/GenBank/DDBJ whole genome shotgun (WGS) entry which is preliminary data.</text>
</comment>
<dbReference type="InterPro" id="IPR043519">
    <property type="entry name" value="NT_sf"/>
</dbReference>
<dbReference type="EC" id="2.7.1.24" evidence="5 6"/>
<organism evidence="7 8">
    <name type="scientific">Lentzea cavernae</name>
    <dbReference type="NCBI Taxonomy" id="2020703"/>
    <lineage>
        <taxon>Bacteria</taxon>
        <taxon>Bacillati</taxon>
        <taxon>Actinomycetota</taxon>
        <taxon>Actinomycetes</taxon>
        <taxon>Pseudonocardiales</taxon>
        <taxon>Pseudonocardiaceae</taxon>
        <taxon>Lentzea</taxon>
    </lineage>
</organism>
<comment type="similarity">
    <text evidence="2">In the C-terminal section; belongs to the UPF0157 (GrpB) family.</text>
</comment>
<dbReference type="InterPro" id="IPR027417">
    <property type="entry name" value="P-loop_NTPase"/>
</dbReference>
<dbReference type="RefSeq" id="WP_191302658.1">
    <property type="nucleotide sequence ID" value="NZ_BNAR01000010.1"/>
</dbReference>
<comment type="pathway">
    <text evidence="5">Cofactor biosynthesis; coenzyme A biosynthesis; CoA from (R)-pantothenate: step 5/5.</text>
</comment>
<dbReference type="SUPFAM" id="SSF52540">
    <property type="entry name" value="P-loop containing nucleoside triphosphate hydrolases"/>
    <property type="match status" value="1"/>
</dbReference>